<proteinExistence type="predicted"/>
<organism evidence="1">
    <name type="scientific">uncultured Thiotrichaceae bacterium</name>
    <dbReference type="NCBI Taxonomy" id="298394"/>
    <lineage>
        <taxon>Bacteria</taxon>
        <taxon>Pseudomonadati</taxon>
        <taxon>Pseudomonadota</taxon>
        <taxon>Gammaproteobacteria</taxon>
        <taxon>Thiotrichales</taxon>
        <taxon>Thiotrichaceae</taxon>
        <taxon>environmental samples</taxon>
    </lineage>
</organism>
<evidence type="ECO:0000313" key="1">
    <source>
        <dbReference type="EMBL" id="CAA6825820.1"/>
    </source>
</evidence>
<gene>
    <name evidence="1" type="ORF">HELGO_WM45486</name>
</gene>
<name>A0A6S6U961_9GAMM</name>
<accession>A0A6S6U961</accession>
<protein>
    <submittedName>
        <fullName evidence="1">Uncharacterized protein</fullName>
    </submittedName>
</protein>
<sequence length="47" mass="5544">MNKVLRLIPRNTNVIRDSLSGYLMNKVLRQKGDRKSPFAPFEWLPDE</sequence>
<dbReference type="EMBL" id="CACVAT010000415">
    <property type="protein sequence ID" value="CAA6825820.1"/>
    <property type="molecule type" value="Genomic_DNA"/>
</dbReference>
<reference evidence="1" key="1">
    <citation type="submission" date="2020-01" db="EMBL/GenBank/DDBJ databases">
        <authorList>
            <person name="Meier V. D."/>
            <person name="Meier V D."/>
        </authorList>
    </citation>
    <scope>NUCLEOTIDE SEQUENCE</scope>
    <source>
        <strain evidence="1">HLG_WM_MAG_09</strain>
    </source>
</reference>
<dbReference type="AlphaFoldDB" id="A0A6S6U961"/>